<feature type="region of interest" description="Disordered" evidence="10">
    <location>
        <begin position="1"/>
        <end position="44"/>
    </location>
</feature>
<keyword evidence="9" id="KW-0539">Nucleus</keyword>
<dbReference type="PANTHER" id="PTHR24086:SF25">
    <property type="entry name" value="NUCLEAR HORMONE RECEPTOR FTZ-F1 BETA"/>
    <property type="match status" value="1"/>
</dbReference>
<dbReference type="PROSITE" id="PS00031">
    <property type="entry name" value="NUCLEAR_REC_DBD_1"/>
    <property type="match status" value="1"/>
</dbReference>
<keyword evidence="7" id="KW-0804">Transcription</keyword>
<feature type="compositionally biased region" description="Basic and acidic residues" evidence="10">
    <location>
        <begin position="1"/>
        <end position="21"/>
    </location>
</feature>
<dbReference type="PROSITE" id="PS51030">
    <property type="entry name" value="NUCLEAR_REC_DBD_2"/>
    <property type="match status" value="1"/>
</dbReference>
<evidence type="ECO:0000313" key="14">
    <source>
        <dbReference type="EMBL" id="VUZ51081.1"/>
    </source>
</evidence>
<dbReference type="GO" id="GO:0005634">
    <property type="term" value="C:nucleus"/>
    <property type="evidence" value="ECO:0007669"/>
    <property type="project" value="UniProtKB-SubCell"/>
</dbReference>
<evidence type="ECO:0000256" key="7">
    <source>
        <dbReference type="ARBA" id="ARBA00023163"/>
    </source>
</evidence>
<feature type="region of interest" description="Disordered" evidence="10">
    <location>
        <begin position="844"/>
        <end position="878"/>
    </location>
</feature>
<feature type="domain" description="NR LBD" evidence="12">
    <location>
        <begin position="571"/>
        <end position="813"/>
    </location>
</feature>
<keyword evidence="6" id="KW-0238">DNA-binding</keyword>
<evidence type="ECO:0000259" key="12">
    <source>
        <dbReference type="PROSITE" id="PS51843"/>
    </source>
</evidence>
<dbReference type="PROSITE" id="PS51843">
    <property type="entry name" value="NR_LBD"/>
    <property type="match status" value="1"/>
</dbReference>
<evidence type="ECO:0000313" key="17">
    <source>
        <dbReference type="WBParaSite" id="HDID_0000274801-mRNA-1"/>
    </source>
</evidence>
<dbReference type="SMART" id="SM00430">
    <property type="entry name" value="HOLI"/>
    <property type="match status" value="1"/>
</dbReference>
<dbReference type="SUPFAM" id="SSF57716">
    <property type="entry name" value="Glucocorticoid receptor-like (DNA-binding domain)"/>
    <property type="match status" value="1"/>
</dbReference>
<dbReference type="Gene3D" id="1.10.565.10">
    <property type="entry name" value="Retinoid X Receptor"/>
    <property type="match status" value="1"/>
</dbReference>
<feature type="region of interest" description="Disordered" evidence="10">
    <location>
        <begin position="147"/>
        <end position="174"/>
    </location>
</feature>
<dbReference type="SUPFAM" id="SSF48508">
    <property type="entry name" value="Nuclear receptor ligand-binding domain"/>
    <property type="match status" value="1"/>
</dbReference>
<dbReference type="PANTHER" id="PTHR24086">
    <property type="entry name" value="NUCLEAR RECEPTOR SUBFAMILY 5 GROUP A"/>
    <property type="match status" value="1"/>
</dbReference>
<evidence type="ECO:0000256" key="2">
    <source>
        <dbReference type="ARBA" id="ARBA00022723"/>
    </source>
</evidence>
<keyword evidence="5" id="KW-0805">Transcription regulation</keyword>
<proteinExistence type="predicted"/>
<evidence type="ECO:0000313" key="16">
    <source>
        <dbReference type="Proteomes" id="UP000321570"/>
    </source>
</evidence>
<evidence type="ECO:0000256" key="10">
    <source>
        <dbReference type="SAM" id="MobiDB-lite"/>
    </source>
</evidence>
<dbReference type="GO" id="GO:0004879">
    <property type="term" value="F:nuclear receptor activity"/>
    <property type="evidence" value="ECO:0007669"/>
    <property type="project" value="InterPro"/>
</dbReference>
<dbReference type="FunFam" id="3.30.50.10:FF:000037">
    <property type="entry name" value="Nuclear hormone receptor FTZ-F1 beta"/>
    <property type="match status" value="1"/>
</dbReference>
<dbReference type="Pfam" id="PF00104">
    <property type="entry name" value="Hormone_recep"/>
    <property type="match status" value="1"/>
</dbReference>
<dbReference type="GO" id="GO:0043565">
    <property type="term" value="F:sequence-specific DNA binding"/>
    <property type="evidence" value="ECO:0007669"/>
    <property type="project" value="InterPro"/>
</dbReference>
<dbReference type="GO" id="GO:0008270">
    <property type="term" value="F:zinc ion binding"/>
    <property type="evidence" value="ECO:0007669"/>
    <property type="project" value="UniProtKB-KW"/>
</dbReference>
<keyword evidence="8" id="KW-0675">Receptor</keyword>
<dbReference type="InterPro" id="IPR013088">
    <property type="entry name" value="Znf_NHR/GATA"/>
</dbReference>
<evidence type="ECO:0000256" key="4">
    <source>
        <dbReference type="ARBA" id="ARBA00022833"/>
    </source>
</evidence>
<reference evidence="17" key="1">
    <citation type="submission" date="2017-02" db="UniProtKB">
        <authorList>
            <consortium name="WormBaseParasite"/>
        </authorList>
    </citation>
    <scope>IDENTIFICATION</scope>
</reference>
<feature type="compositionally biased region" description="Basic and acidic residues" evidence="10">
    <location>
        <begin position="28"/>
        <end position="42"/>
    </location>
</feature>
<protein>
    <submittedName>
        <fullName evidence="17">Nuclear receptor domain-containing protein</fullName>
    </submittedName>
</protein>
<evidence type="ECO:0000256" key="1">
    <source>
        <dbReference type="ARBA" id="ARBA00004123"/>
    </source>
</evidence>
<keyword evidence="4" id="KW-0862">Zinc</keyword>
<dbReference type="SMART" id="SM00399">
    <property type="entry name" value="ZnF_C4"/>
    <property type="match status" value="1"/>
</dbReference>
<dbReference type="PRINTS" id="PR00398">
    <property type="entry name" value="STRDHORMONER"/>
</dbReference>
<dbReference type="AlphaFoldDB" id="A0A0R3SDI2"/>
<gene>
    <name evidence="13" type="ORF">HDID_LOCUS2746</name>
    <name evidence="14" type="ORF">WMSIL1_LOCUS9880</name>
</gene>
<comment type="subcellular location">
    <subcellularLocation>
        <location evidence="1">Nucleus</location>
    </subcellularLocation>
</comment>
<evidence type="ECO:0000256" key="3">
    <source>
        <dbReference type="ARBA" id="ARBA00022771"/>
    </source>
</evidence>
<name>A0A0R3SDI2_HYMDI</name>
<dbReference type="InterPro" id="IPR016355">
    <property type="entry name" value="NR5-like"/>
</dbReference>
<feature type="compositionally biased region" description="Basic and acidic residues" evidence="10">
    <location>
        <begin position="847"/>
        <end position="858"/>
    </location>
</feature>
<evidence type="ECO:0000256" key="9">
    <source>
        <dbReference type="ARBA" id="ARBA00023242"/>
    </source>
</evidence>
<dbReference type="EMBL" id="UYSG01000719">
    <property type="protein sequence ID" value="VDL21699.1"/>
    <property type="molecule type" value="Genomic_DNA"/>
</dbReference>
<feature type="compositionally biased region" description="Basic and acidic residues" evidence="10">
    <location>
        <begin position="82"/>
        <end position="99"/>
    </location>
</feature>
<dbReference type="Proteomes" id="UP000274504">
    <property type="component" value="Unassembled WGS sequence"/>
</dbReference>
<feature type="region of interest" description="Disordered" evidence="10">
    <location>
        <begin position="310"/>
        <end position="329"/>
    </location>
</feature>
<keyword evidence="16" id="KW-1185">Reference proteome</keyword>
<organism evidence="17">
    <name type="scientific">Hymenolepis diminuta</name>
    <name type="common">Rat tapeworm</name>
    <dbReference type="NCBI Taxonomy" id="6216"/>
    <lineage>
        <taxon>Eukaryota</taxon>
        <taxon>Metazoa</taxon>
        <taxon>Spiralia</taxon>
        <taxon>Lophotrochozoa</taxon>
        <taxon>Platyhelminthes</taxon>
        <taxon>Cestoda</taxon>
        <taxon>Eucestoda</taxon>
        <taxon>Cyclophyllidea</taxon>
        <taxon>Hymenolepididae</taxon>
        <taxon>Hymenolepis</taxon>
    </lineage>
</organism>
<dbReference type="PRINTS" id="PR00047">
    <property type="entry name" value="STROIDFINGER"/>
</dbReference>
<feature type="region of interest" description="Disordered" evidence="10">
    <location>
        <begin position="82"/>
        <end position="104"/>
    </location>
</feature>
<feature type="domain" description="Nuclear receptor" evidence="11">
    <location>
        <begin position="343"/>
        <end position="421"/>
    </location>
</feature>
<reference evidence="13 15" key="2">
    <citation type="submission" date="2018-11" db="EMBL/GenBank/DDBJ databases">
        <authorList>
            <consortium name="Pathogen Informatics"/>
        </authorList>
    </citation>
    <scope>NUCLEOTIDE SEQUENCE [LARGE SCALE GENOMIC DNA]</scope>
</reference>
<evidence type="ECO:0000256" key="6">
    <source>
        <dbReference type="ARBA" id="ARBA00023125"/>
    </source>
</evidence>
<keyword evidence="2" id="KW-0479">Metal-binding</keyword>
<accession>A0A0R3SDI2</accession>
<sequence>MSEQFRDESTEPSKGELKDQDIDLDNNADQHPDQDSGKKIDTSHVTIQLSQSLHSNQQKMEELIAHLSQSGQLKDDRKITIEVKDSDGKETEKQQDKSPIDVLSHQSSITIKTSQQPVHAIKYVTVQQAPSTLSSYAQKSTYIRTANGPVQVKGDPNGQSVSVQGHGDGKSPTTYQVLTPNSSQQIQTTSNSQQPAYILIPASQQAQQISVAPLNSVASTPIRVVNQGGQHIILQQTNTTFATSTPISSFSLKTASMVKGERNVVVLQQQHQNPVPIVPVRSFSQTHNNRLPPAPPSIAAAATSANFSPNTTSSSVRVSRGGNLNSSGKESSWQQYVKQFEKLGPCPICGDKISGYHYGIFCCESCKGFFKRTVQNSKRYACHMATPASLCEITATSRKKCPACRFVKCLEKGMRMEAIRTDRTRGGRSMYPGSRYLRQLAARASGSASDLKVDVKSTISAVTSASLPNIAPLPNNSISGAGITSTTAASTTGSFQSFGKLEAGPSSVHIMSIGGNVTATYEIPASEDVGGGVYLDPAVLEDPAGGSGQSSANFQYDAVYRLPSRTQEASDLPQVLREILKVEEDIETEPEEKLDFENTDDTQTGTGILPPNVTAEEAAVYRALLNLADQRLYRIVRWSRGLPVFSNLDTDDQILLLQNCWADLLCLDCCWKSLPTPSEIRLTSTKCINLEAAREMGAEALVDNLLRLTQDLKRLHFSMLDFACLKVCLLMQPGLANLKAVNEVKQFQQCVNQLLMNYLTERNADVPNKFSELFVRVPDLQRTSTIARELLADKDLSPYLSANSLLMELLRSDFHRQPSGSVASGQGVAMDTSEQVATTFLAGNQGRNDEQGPGERHRVFQTGDSSETTNAYSANGPL</sequence>
<dbReference type="InterPro" id="IPR035500">
    <property type="entry name" value="NHR-like_dom_sf"/>
</dbReference>
<dbReference type="InterPro" id="IPR000536">
    <property type="entry name" value="Nucl_hrmn_rcpt_lig-bd"/>
</dbReference>
<evidence type="ECO:0000259" key="11">
    <source>
        <dbReference type="PROSITE" id="PS51030"/>
    </source>
</evidence>
<evidence type="ECO:0000313" key="15">
    <source>
        <dbReference type="Proteomes" id="UP000274504"/>
    </source>
</evidence>
<evidence type="ECO:0000313" key="13">
    <source>
        <dbReference type="EMBL" id="VDL21699.1"/>
    </source>
</evidence>
<dbReference type="InterPro" id="IPR001723">
    <property type="entry name" value="Nuclear_hrmn_rcpt"/>
</dbReference>
<evidence type="ECO:0000256" key="8">
    <source>
        <dbReference type="ARBA" id="ARBA00023170"/>
    </source>
</evidence>
<dbReference type="CDD" id="cd07167">
    <property type="entry name" value="NR_DBD_Lrh-1_like"/>
    <property type="match status" value="1"/>
</dbReference>
<dbReference type="EMBL" id="CABIJS010000421">
    <property type="protein sequence ID" value="VUZ51081.1"/>
    <property type="molecule type" value="Genomic_DNA"/>
</dbReference>
<dbReference type="Pfam" id="PF00105">
    <property type="entry name" value="zf-C4"/>
    <property type="match status" value="1"/>
</dbReference>
<keyword evidence="3" id="KW-0863">Zinc-finger</keyword>
<evidence type="ECO:0000256" key="5">
    <source>
        <dbReference type="ARBA" id="ARBA00023015"/>
    </source>
</evidence>
<reference evidence="14 16" key="3">
    <citation type="submission" date="2019-07" db="EMBL/GenBank/DDBJ databases">
        <authorList>
            <person name="Jastrzebski P J."/>
            <person name="Paukszto L."/>
            <person name="Jastrzebski P J."/>
        </authorList>
    </citation>
    <scope>NUCLEOTIDE SEQUENCE [LARGE SCALE GENOMIC DNA]</scope>
    <source>
        <strain evidence="14 16">WMS-il1</strain>
    </source>
</reference>
<feature type="compositionally biased region" description="Polar residues" evidence="10">
    <location>
        <begin position="862"/>
        <end position="878"/>
    </location>
</feature>
<dbReference type="InterPro" id="IPR001628">
    <property type="entry name" value="Znf_hrmn_rcpt"/>
</dbReference>
<dbReference type="WBParaSite" id="HDID_0000274801-mRNA-1">
    <property type="protein sequence ID" value="HDID_0000274801-mRNA-1"/>
    <property type="gene ID" value="HDID_0000274801"/>
</dbReference>
<dbReference type="OrthoDB" id="5984981at2759"/>
<dbReference type="Proteomes" id="UP000321570">
    <property type="component" value="Unassembled WGS sequence"/>
</dbReference>
<dbReference type="CDD" id="cd06930">
    <property type="entry name" value="NR_LBD_F2"/>
    <property type="match status" value="1"/>
</dbReference>
<dbReference type="Gene3D" id="3.30.50.10">
    <property type="entry name" value="Erythroid Transcription Factor GATA-1, subunit A"/>
    <property type="match status" value="1"/>
</dbReference>
<dbReference type="STRING" id="6216.A0A0R3SDI2"/>